<sequence>GRERAGLQLEYNQSLKLFFIIFTPFASPFAWVKPLLAMGTGTHTEAVHATIMTNATANFIPNELVGYTIHNVPDGSSGTIIANTATTVTVAALTGGTTDQWNTNDVYSIGAHLVDAETDLDMPYTLPEGYTISLVQDSFGF</sequence>
<dbReference type="EMBL" id="BARW01037847">
    <property type="protein sequence ID" value="GAJ18566.1"/>
    <property type="molecule type" value="Genomic_DNA"/>
</dbReference>
<proteinExistence type="predicted"/>
<gene>
    <name evidence="1" type="ORF">S12H4_58308</name>
</gene>
<evidence type="ECO:0000313" key="1">
    <source>
        <dbReference type="EMBL" id="GAJ18566.1"/>
    </source>
</evidence>
<accession>X1VPS5</accession>
<protein>
    <submittedName>
        <fullName evidence="1">Uncharacterized protein</fullName>
    </submittedName>
</protein>
<organism evidence="1">
    <name type="scientific">marine sediment metagenome</name>
    <dbReference type="NCBI Taxonomy" id="412755"/>
    <lineage>
        <taxon>unclassified sequences</taxon>
        <taxon>metagenomes</taxon>
        <taxon>ecological metagenomes</taxon>
    </lineage>
</organism>
<comment type="caution">
    <text evidence="1">The sequence shown here is derived from an EMBL/GenBank/DDBJ whole genome shotgun (WGS) entry which is preliminary data.</text>
</comment>
<dbReference type="AlphaFoldDB" id="X1VPS5"/>
<name>X1VPS5_9ZZZZ</name>
<reference evidence="1" key="1">
    <citation type="journal article" date="2014" name="Front. Microbiol.">
        <title>High frequency of phylogenetically diverse reductive dehalogenase-homologous genes in deep subseafloor sedimentary metagenomes.</title>
        <authorList>
            <person name="Kawai M."/>
            <person name="Futagami T."/>
            <person name="Toyoda A."/>
            <person name="Takaki Y."/>
            <person name="Nishi S."/>
            <person name="Hori S."/>
            <person name="Arai W."/>
            <person name="Tsubouchi T."/>
            <person name="Morono Y."/>
            <person name="Uchiyama I."/>
            <person name="Ito T."/>
            <person name="Fujiyama A."/>
            <person name="Inagaki F."/>
            <person name="Takami H."/>
        </authorList>
    </citation>
    <scope>NUCLEOTIDE SEQUENCE</scope>
    <source>
        <strain evidence="1">Expedition CK06-06</strain>
    </source>
</reference>
<feature type="non-terminal residue" evidence="1">
    <location>
        <position position="1"/>
    </location>
</feature>